<dbReference type="Pfam" id="PF01804">
    <property type="entry name" value="Penicil_amidase"/>
    <property type="match status" value="1"/>
</dbReference>
<accession>A0A2S5DI70</accession>
<dbReference type="PANTHER" id="PTHR34218:SF3">
    <property type="entry name" value="ACYL-HOMOSERINE LACTONE ACYLASE PVDQ"/>
    <property type="match status" value="1"/>
</dbReference>
<keyword evidence="6" id="KW-1185">Reference proteome</keyword>
<dbReference type="AlphaFoldDB" id="A0A2S5DI70"/>
<dbReference type="GO" id="GO:0017000">
    <property type="term" value="P:antibiotic biosynthetic process"/>
    <property type="evidence" value="ECO:0007669"/>
    <property type="project" value="InterPro"/>
</dbReference>
<dbReference type="Proteomes" id="UP000237082">
    <property type="component" value="Unassembled WGS sequence"/>
</dbReference>
<keyword evidence="4" id="KW-0865">Zymogen</keyword>
<dbReference type="InterPro" id="IPR002692">
    <property type="entry name" value="S45"/>
</dbReference>
<dbReference type="InterPro" id="IPR023343">
    <property type="entry name" value="Penicillin_amidase_dom1"/>
</dbReference>
<comment type="caution">
    <text evidence="5">The sequence shown here is derived from an EMBL/GenBank/DDBJ whole genome shotgun (WGS) entry which is preliminary data.</text>
</comment>
<evidence type="ECO:0000313" key="6">
    <source>
        <dbReference type="Proteomes" id="UP000237082"/>
    </source>
</evidence>
<dbReference type="PANTHER" id="PTHR34218">
    <property type="entry name" value="PEPTIDASE S45 PENICILLIN AMIDASE"/>
    <property type="match status" value="1"/>
</dbReference>
<evidence type="ECO:0000256" key="3">
    <source>
        <dbReference type="ARBA" id="ARBA00022801"/>
    </source>
</evidence>
<protein>
    <submittedName>
        <fullName evidence="5">Acylase</fullName>
    </submittedName>
</protein>
<dbReference type="InterPro" id="IPR043147">
    <property type="entry name" value="Penicillin_amidase_A-knob"/>
</dbReference>
<gene>
    <name evidence="5" type="ORF">C2I19_06975</name>
</gene>
<dbReference type="Gene3D" id="3.60.20.10">
    <property type="entry name" value="Glutamine Phosphoribosylpyrophosphate, subunit 1, domain 1"/>
    <property type="match status" value="1"/>
</dbReference>
<reference evidence="6" key="1">
    <citation type="submission" date="2018-02" db="EMBL/GenBank/DDBJ databases">
        <authorList>
            <person name="O'Hara-Hanley K."/>
            <person name="Soby S."/>
        </authorList>
    </citation>
    <scope>NUCLEOTIDE SEQUENCE [LARGE SCALE GENOMIC DNA]</scope>
    <source>
        <strain evidence="6">MWU14-2602</strain>
    </source>
</reference>
<name>A0A2S5DI70_9NEIS</name>
<dbReference type="EMBL" id="PQWB01000024">
    <property type="protein sequence ID" value="POZ62786.1"/>
    <property type="molecule type" value="Genomic_DNA"/>
</dbReference>
<dbReference type="GO" id="GO:0016811">
    <property type="term" value="F:hydrolase activity, acting on carbon-nitrogen (but not peptide) bonds, in linear amides"/>
    <property type="evidence" value="ECO:0007669"/>
    <property type="project" value="InterPro"/>
</dbReference>
<dbReference type="InterPro" id="IPR029055">
    <property type="entry name" value="Ntn_hydrolases_N"/>
</dbReference>
<dbReference type="Gene3D" id="1.10.1400.10">
    <property type="match status" value="1"/>
</dbReference>
<comment type="similarity">
    <text evidence="1">Belongs to the peptidase S45 family.</text>
</comment>
<evidence type="ECO:0000256" key="1">
    <source>
        <dbReference type="ARBA" id="ARBA00006586"/>
    </source>
</evidence>
<dbReference type="InterPro" id="IPR043146">
    <property type="entry name" value="Penicillin_amidase_N_B-knob"/>
</dbReference>
<organism evidence="5 6">
    <name type="scientific">Chromobacterium alticapitis</name>
    <dbReference type="NCBI Taxonomy" id="2073169"/>
    <lineage>
        <taxon>Bacteria</taxon>
        <taxon>Pseudomonadati</taxon>
        <taxon>Pseudomonadota</taxon>
        <taxon>Betaproteobacteria</taxon>
        <taxon>Neisseriales</taxon>
        <taxon>Chromobacteriaceae</taxon>
        <taxon>Chromobacterium</taxon>
    </lineage>
</organism>
<dbReference type="Gene3D" id="2.30.120.10">
    <property type="match status" value="1"/>
</dbReference>
<evidence type="ECO:0000256" key="4">
    <source>
        <dbReference type="ARBA" id="ARBA00023145"/>
    </source>
</evidence>
<keyword evidence="3" id="KW-0378">Hydrolase</keyword>
<keyword evidence="2" id="KW-0732">Signal</keyword>
<dbReference type="Gene3D" id="1.10.439.10">
    <property type="entry name" value="Penicillin Amidohydrolase, domain 1"/>
    <property type="match status" value="1"/>
</dbReference>
<evidence type="ECO:0000256" key="2">
    <source>
        <dbReference type="ARBA" id="ARBA00022729"/>
    </source>
</evidence>
<proteinExistence type="inferred from homology"/>
<evidence type="ECO:0000313" key="5">
    <source>
        <dbReference type="EMBL" id="POZ62786.1"/>
    </source>
</evidence>
<dbReference type="SUPFAM" id="SSF56235">
    <property type="entry name" value="N-terminal nucleophile aminohydrolases (Ntn hydrolases)"/>
    <property type="match status" value="1"/>
</dbReference>
<sequence length="818" mass="89359">MPSAFILHMIRLESPAGKHAAAALSQSARVLPSRDRRRTVMSKPSIGNAIAMLAIACLQPGACAATAYQALVQRTSYGIPHITASNERNLGYGAGYAYAQDNFCLLAEEIATARGQRSRYFGTAGSYASPDGGQIPNTASDFYYAYLNEHRSVLGSYSRQSSEVKNLIEGYAAGVNRYLRETGAGKLPATCRNQPWARPLEAQDLIRLMRRYAVTASGAQYITALQAAAPPQPGLVNKRRRPTAAEPLRGLYGRQPNSWHVGSNAIALGRDATRSSAGMLYANPHFPWNGAYRFYQQHLTIPGKVDVMGAALGGLPLVNIGFNRAVAWTHTDNTSLHSTLFALPLVPGDPLRYVVDGVAKPLRPVTVHIVGREADGALSAMQHTFYLSEQGPIVAIPGQLDWDGATAYALADANQDNDRLLDTWWRMDQARSLAELRQTVESRLGLPWVNTLATERAGNVYYGDVTVVPHVDQAKQDACVPEAARAWLSQGVMILDGGRGSCRWGQAAGTPQAGIFAARDLPAMMRRDFAQNSNDSAWLSNPAQAMTGYPDIVSIAGMPLNARTRYGIQQIQARLAGGGWSRFDMADLQALALANRSYYASLLLDDLNRLCRTSRIGQAPADACRILAGWDGKAELDSVGWPLFQAWREQMNSRGADYWSQAFDSARPLETPRGLRIEDPSVADAARAALFHAVKTLRLAGIDYAKPWGDIQVATRGSRRIPIHGGGGEDIYNVIESGPAAQGELQPVFGSSLLMTVSFENGLPRAQGFLSYSQSSDPASPHYGDQTERFSRKQWINWPYTQDEIRRDPAYSARWLWE</sequence>